<evidence type="ECO:0000256" key="9">
    <source>
        <dbReference type="ARBA" id="ARBA00047984"/>
    </source>
</evidence>
<sequence>MTTLKFNELNLSKELLKAIADLGYEEATPIQSQAIPIVLEGHDVIGQAQTGTGKTAAFSIPVIERIDTSKKQIQALILCPTRELAIQVSEEIKKLSSYKKGVYALPVYGGQAIERQIQALKKGVNIVIGTPGRVIDHINRGTIKLDNLKMIVLDEADEMLNMGFIEDVEFILSNAPKERQTLLFSATMPKPILELTQKYQNNPKMVKIVQKELTVPTIEQIYIEVREADKIEVLSRLLDIHNPKLSLVFCNTKKKVDEVSMSLQARGYLADGLHGDLKQLQRDKVMQKFRNGLIEILIATDVAARGIDVENVEMVFNYDVPQDIENYVHRIGRTGRAGREGKAYTFISGKEIYKLKDIQRYTKTKIKMGKIPTINDVEERKISALIDNIKEIINEGGLERYAGIIERIVGDEYTSLDIASALLKMTMKLDEKYDEDVQDTEQDREMTRLFINIGKNQKISPRDIVGAFADKVKIPGDLIGSIDIYDKFSFVEVPREYAKEVMKIMNENTIKGKKVNIEIAKKK</sequence>
<evidence type="ECO:0000256" key="10">
    <source>
        <dbReference type="ARBA" id="ARBA00067932"/>
    </source>
</evidence>
<dbReference type="InterPro" id="IPR001650">
    <property type="entry name" value="Helicase_C-like"/>
</dbReference>
<dbReference type="InterPro" id="IPR014014">
    <property type="entry name" value="RNA_helicase_DEAD_Q_motif"/>
</dbReference>
<dbReference type="InterPro" id="IPR057325">
    <property type="entry name" value="DeaD_dimer"/>
</dbReference>
<feature type="short sequence motif" description="Q motif" evidence="11">
    <location>
        <begin position="4"/>
        <end position="32"/>
    </location>
</feature>
<evidence type="ECO:0000256" key="5">
    <source>
        <dbReference type="ARBA" id="ARBA00022806"/>
    </source>
</evidence>
<dbReference type="EC" id="3.6.4.13" evidence="1"/>
<dbReference type="PROSITE" id="PS51194">
    <property type="entry name" value="HELICASE_CTER"/>
    <property type="match status" value="1"/>
</dbReference>
<gene>
    <name evidence="16" type="ORF">SAMN02746091_01563</name>
</gene>
<evidence type="ECO:0000256" key="7">
    <source>
        <dbReference type="ARBA" id="ARBA00023016"/>
    </source>
</evidence>
<dbReference type="PROSITE" id="PS51195">
    <property type="entry name" value="Q_MOTIF"/>
    <property type="match status" value="1"/>
</dbReference>
<dbReference type="SMART" id="SM00490">
    <property type="entry name" value="HELICc"/>
    <property type="match status" value="1"/>
</dbReference>
<proteinExistence type="inferred from homology"/>
<dbReference type="InterPro" id="IPR014001">
    <property type="entry name" value="Helicase_ATP-bd"/>
</dbReference>
<evidence type="ECO:0000313" key="17">
    <source>
        <dbReference type="Proteomes" id="UP000184423"/>
    </source>
</evidence>
<dbReference type="InterPro" id="IPR012677">
    <property type="entry name" value="Nucleotide-bd_a/b_plait_sf"/>
</dbReference>
<dbReference type="CDD" id="cd12252">
    <property type="entry name" value="RRM_DbpA"/>
    <property type="match status" value="1"/>
</dbReference>
<evidence type="ECO:0000256" key="8">
    <source>
        <dbReference type="ARBA" id="ARBA00038437"/>
    </source>
</evidence>
<dbReference type="GO" id="GO:0005524">
    <property type="term" value="F:ATP binding"/>
    <property type="evidence" value="ECO:0007669"/>
    <property type="project" value="UniProtKB-KW"/>
</dbReference>
<evidence type="ECO:0000256" key="4">
    <source>
        <dbReference type="ARBA" id="ARBA00022801"/>
    </source>
</evidence>
<reference evidence="17" key="1">
    <citation type="submission" date="2016-11" db="EMBL/GenBank/DDBJ databases">
        <authorList>
            <person name="Varghese N."/>
            <person name="Submissions S."/>
        </authorList>
    </citation>
    <scope>NUCLEOTIDE SEQUENCE [LARGE SCALE GENOMIC DNA]</scope>
    <source>
        <strain evidence="17">DSM 10124</strain>
    </source>
</reference>
<dbReference type="InterPro" id="IPR000629">
    <property type="entry name" value="RNA-helicase_DEAD-box_CS"/>
</dbReference>
<dbReference type="InterPro" id="IPR011545">
    <property type="entry name" value="DEAD/DEAH_box_helicase_dom"/>
</dbReference>
<dbReference type="AlphaFoldDB" id="A0A1M4Y2P7"/>
<dbReference type="Proteomes" id="UP000184423">
    <property type="component" value="Unassembled WGS sequence"/>
</dbReference>
<dbReference type="EMBL" id="FQVG01000028">
    <property type="protein sequence ID" value="SHF00104.1"/>
    <property type="molecule type" value="Genomic_DNA"/>
</dbReference>
<dbReference type="PROSITE" id="PS00039">
    <property type="entry name" value="DEAD_ATP_HELICASE"/>
    <property type="match status" value="1"/>
</dbReference>
<dbReference type="GO" id="GO:0016787">
    <property type="term" value="F:hydrolase activity"/>
    <property type="evidence" value="ECO:0007669"/>
    <property type="project" value="UniProtKB-KW"/>
</dbReference>
<dbReference type="Gene3D" id="3.30.70.330">
    <property type="match status" value="1"/>
</dbReference>
<dbReference type="Pfam" id="PF03880">
    <property type="entry name" value="DbpA"/>
    <property type="match status" value="1"/>
</dbReference>
<dbReference type="GO" id="GO:0033592">
    <property type="term" value="F:RNA strand annealing activity"/>
    <property type="evidence" value="ECO:0007669"/>
    <property type="project" value="TreeGrafter"/>
</dbReference>
<keyword evidence="17" id="KW-1185">Reference proteome</keyword>
<evidence type="ECO:0000313" key="16">
    <source>
        <dbReference type="EMBL" id="SHF00104.1"/>
    </source>
</evidence>
<dbReference type="SMART" id="SM00487">
    <property type="entry name" value="DEXDc"/>
    <property type="match status" value="1"/>
</dbReference>
<keyword evidence="6 12" id="KW-0067">ATP-binding</keyword>
<evidence type="ECO:0000256" key="11">
    <source>
        <dbReference type="PROSITE-ProRule" id="PRU00552"/>
    </source>
</evidence>
<dbReference type="Pfam" id="PF00270">
    <property type="entry name" value="DEAD"/>
    <property type="match status" value="1"/>
</dbReference>
<evidence type="ECO:0000256" key="2">
    <source>
        <dbReference type="ARBA" id="ARBA00022490"/>
    </source>
</evidence>
<name>A0A1M4Y2P7_9CLOT</name>
<evidence type="ECO:0000259" key="13">
    <source>
        <dbReference type="PROSITE" id="PS51192"/>
    </source>
</evidence>
<dbReference type="InterPro" id="IPR005580">
    <property type="entry name" value="DbpA/CsdA_RNA-bd_dom"/>
</dbReference>
<dbReference type="GO" id="GO:0005829">
    <property type="term" value="C:cytosol"/>
    <property type="evidence" value="ECO:0007669"/>
    <property type="project" value="TreeGrafter"/>
</dbReference>
<protein>
    <recommendedName>
        <fullName evidence="10">ATP-dependent RNA helicase CshA</fullName>
        <ecNumber evidence="1">3.6.4.13</ecNumber>
    </recommendedName>
</protein>
<evidence type="ECO:0000256" key="12">
    <source>
        <dbReference type="RuleBase" id="RU000492"/>
    </source>
</evidence>
<feature type="domain" description="DEAD-box RNA helicase Q" evidence="15">
    <location>
        <begin position="4"/>
        <end position="32"/>
    </location>
</feature>
<keyword evidence="2" id="KW-0963">Cytoplasm</keyword>
<feature type="domain" description="Helicase ATP-binding" evidence="13">
    <location>
        <begin position="35"/>
        <end position="206"/>
    </location>
</feature>
<evidence type="ECO:0000259" key="14">
    <source>
        <dbReference type="PROSITE" id="PS51194"/>
    </source>
</evidence>
<dbReference type="InterPro" id="IPR044742">
    <property type="entry name" value="DEAD/DEAH_RhlB"/>
</dbReference>
<feature type="domain" description="Helicase C-terminal" evidence="14">
    <location>
        <begin position="217"/>
        <end position="378"/>
    </location>
</feature>
<dbReference type="GO" id="GO:0003724">
    <property type="term" value="F:RNA helicase activity"/>
    <property type="evidence" value="ECO:0007669"/>
    <property type="project" value="UniProtKB-EC"/>
</dbReference>
<dbReference type="RefSeq" id="WP_073248874.1">
    <property type="nucleotide sequence ID" value="NZ_FQVG01000028.1"/>
</dbReference>
<dbReference type="PANTHER" id="PTHR47963">
    <property type="entry name" value="DEAD-BOX ATP-DEPENDENT RNA HELICASE 47, MITOCHONDRIAL"/>
    <property type="match status" value="1"/>
</dbReference>
<organism evidence="16 17">
    <name type="scientific">Caloramator proteoclasticus DSM 10124</name>
    <dbReference type="NCBI Taxonomy" id="1121262"/>
    <lineage>
        <taxon>Bacteria</taxon>
        <taxon>Bacillati</taxon>
        <taxon>Bacillota</taxon>
        <taxon>Clostridia</taxon>
        <taxon>Eubacteriales</taxon>
        <taxon>Clostridiaceae</taxon>
        <taxon>Caloramator</taxon>
    </lineage>
</organism>
<keyword evidence="3 12" id="KW-0547">Nucleotide-binding</keyword>
<dbReference type="Gene3D" id="3.40.50.300">
    <property type="entry name" value="P-loop containing nucleotide triphosphate hydrolases"/>
    <property type="match status" value="2"/>
</dbReference>
<dbReference type="SUPFAM" id="SSF52540">
    <property type="entry name" value="P-loop containing nucleoside triphosphate hydrolases"/>
    <property type="match status" value="1"/>
</dbReference>
<dbReference type="CDD" id="cd18787">
    <property type="entry name" value="SF2_C_DEAD"/>
    <property type="match status" value="1"/>
</dbReference>
<dbReference type="GO" id="GO:0009409">
    <property type="term" value="P:response to cold"/>
    <property type="evidence" value="ECO:0007669"/>
    <property type="project" value="TreeGrafter"/>
</dbReference>
<accession>A0A1M4Y2P7</accession>
<keyword evidence="4 12" id="KW-0378">Hydrolase</keyword>
<dbReference type="InterPro" id="IPR050547">
    <property type="entry name" value="DEAD_box_RNA_helicases"/>
</dbReference>
<evidence type="ECO:0000259" key="15">
    <source>
        <dbReference type="PROSITE" id="PS51195"/>
    </source>
</evidence>
<dbReference type="FunFam" id="3.40.50.300:FF:000108">
    <property type="entry name" value="ATP-dependent RNA helicase RhlE"/>
    <property type="match status" value="1"/>
</dbReference>
<dbReference type="PANTHER" id="PTHR47963:SF8">
    <property type="entry name" value="ATP-DEPENDENT RNA HELICASE DEAD"/>
    <property type="match status" value="1"/>
</dbReference>
<dbReference type="InterPro" id="IPR027417">
    <property type="entry name" value="P-loop_NTPase"/>
</dbReference>
<dbReference type="CDD" id="cd00268">
    <property type="entry name" value="DEADc"/>
    <property type="match status" value="1"/>
</dbReference>
<comment type="similarity">
    <text evidence="8 12">Belongs to the DEAD box helicase family.</text>
</comment>
<dbReference type="GO" id="GO:0005840">
    <property type="term" value="C:ribosome"/>
    <property type="evidence" value="ECO:0007669"/>
    <property type="project" value="TreeGrafter"/>
</dbReference>
<dbReference type="PROSITE" id="PS51192">
    <property type="entry name" value="HELICASE_ATP_BIND_1"/>
    <property type="match status" value="1"/>
</dbReference>
<comment type="catalytic activity">
    <reaction evidence="9">
        <text>ATP + H2O = ADP + phosphate + H(+)</text>
        <dbReference type="Rhea" id="RHEA:13065"/>
        <dbReference type="ChEBI" id="CHEBI:15377"/>
        <dbReference type="ChEBI" id="CHEBI:15378"/>
        <dbReference type="ChEBI" id="CHEBI:30616"/>
        <dbReference type="ChEBI" id="CHEBI:43474"/>
        <dbReference type="ChEBI" id="CHEBI:456216"/>
        <dbReference type="EC" id="3.6.4.13"/>
    </reaction>
</comment>
<evidence type="ECO:0000256" key="6">
    <source>
        <dbReference type="ARBA" id="ARBA00022840"/>
    </source>
</evidence>
<dbReference type="Pfam" id="PF25399">
    <property type="entry name" value="DeaD_dimer"/>
    <property type="match status" value="1"/>
</dbReference>
<keyword evidence="5 12" id="KW-0347">Helicase</keyword>
<evidence type="ECO:0000256" key="1">
    <source>
        <dbReference type="ARBA" id="ARBA00012552"/>
    </source>
</evidence>
<keyword evidence="7" id="KW-0346">Stress response</keyword>
<dbReference type="Pfam" id="PF00271">
    <property type="entry name" value="Helicase_C"/>
    <property type="match status" value="1"/>
</dbReference>
<evidence type="ECO:0000256" key="3">
    <source>
        <dbReference type="ARBA" id="ARBA00022741"/>
    </source>
</evidence>